<gene>
    <name evidence="5" type="ORF">SAMN05216333_101229</name>
</gene>
<evidence type="ECO:0000256" key="2">
    <source>
        <dbReference type="ARBA" id="ARBA00023012"/>
    </source>
</evidence>
<reference evidence="6" key="1">
    <citation type="submission" date="2016-10" db="EMBL/GenBank/DDBJ databases">
        <authorList>
            <person name="Varghese N."/>
            <person name="Submissions S."/>
        </authorList>
    </citation>
    <scope>NUCLEOTIDE SEQUENCE [LARGE SCALE GENOMIC DNA]</scope>
    <source>
        <strain evidence="6">Nm76</strain>
    </source>
</reference>
<evidence type="ECO:0000313" key="6">
    <source>
        <dbReference type="Proteomes" id="UP000198814"/>
    </source>
</evidence>
<dbReference type="CDD" id="cd17546">
    <property type="entry name" value="REC_hyHK_CKI1_RcsC-like"/>
    <property type="match status" value="1"/>
</dbReference>
<dbReference type="STRING" id="42354.SAMN05216333_101229"/>
<evidence type="ECO:0000256" key="1">
    <source>
        <dbReference type="ARBA" id="ARBA00022553"/>
    </source>
</evidence>
<keyword evidence="6" id="KW-1185">Reference proteome</keyword>
<feature type="modified residue" description="4-aspartylphosphate" evidence="3">
    <location>
        <position position="64"/>
    </location>
</feature>
<dbReference type="Pfam" id="PF00072">
    <property type="entry name" value="Response_reg"/>
    <property type="match status" value="1"/>
</dbReference>
<organism evidence="5 6">
    <name type="scientific">Nitrosomonas oligotropha</name>
    <dbReference type="NCBI Taxonomy" id="42354"/>
    <lineage>
        <taxon>Bacteria</taxon>
        <taxon>Pseudomonadati</taxon>
        <taxon>Pseudomonadota</taxon>
        <taxon>Betaproteobacteria</taxon>
        <taxon>Nitrosomonadales</taxon>
        <taxon>Nitrosomonadaceae</taxon>
        <taxon>Nitrosomonas</taxon>
    </lineage>
</organism>
<dbReference type="OrthoDB" id="9179585at2"/>
<dbReference type="RefSeq" id="WP_090314848.1">
    <property type="nucleotide sequence ID" value="NZ_FNOE01000001.1"/>
</dbReference>
<feature type="domain" description="Response regulatory" evidence="4">
    <location>
        <begin position="15"/>
        <end position="131"/>
    </location>
</feature>
<dbReference type="PROSITE" id="PS50110">
    <property type="entry name" value="RESPONSE_REGULATORY"/>
    <property type="match status" value="1"/>
</dbReference>
<dbReference type="GO" id="GO:0000160">
    <property type="term" value="P:phosphorelay signal transduction system"/>
    <property type="evidence" value="ECO:0007669"/>
    <property type="project" value="UniProtKB-KW"/>
</dbReference>
<evidence type="ECO:0000256" key="3">
    <source>
        <dbReference type="PROSITE-ProRule" id="PRU00169"/>
    </source>
</evidence>
<dbReference type="EMBL" id="FODO01000001">
    <property type="protein sequence ID" value="SEN81051.1"/>
    <property type="molecule type" value="Genomic_DNA"/>
</dbReference>
<dbReference type="PANTHER" id="PTHR45339:SF1">
    <property type="entry name" value="HYBRID SIGNAL TRANSDUCTION HISTIDINE KINASE J"/>
    <property type="match status" value="1"/>
</dbReference>
<dbReference type="PANTHER" id="PTHR45339">
    <property type="entry name" value="HYBRID SIGNAL TRANSDUCTION HISTIDINE KINASE J"/>
    <property type="match status" value="1"/>
</dbReference>
<keyword evidence="1 3" id="KW-0597">Phosphoprotein</keyword>
<protein>
    <submittedName>
        <fullName evidence="5">CheY chemotaxis protein or a CheY-like REC (Receiver) domain</fullName>
    </submittedName>
</protein>
<keyword evidence="2" id="KW-0902">Two-component regulatory system</keyword>
<dbReference type="SMART" id="SM00448">
    <property type="entry name" value="REC"/>
    <property type="match status" value="1"/>
</dbReference>
<dbReference type="AlphaFoldDB" id="A0A1H8JKK1"/>
<dbReference type="SUPFAM" id="SSF52172">
    <property type="entry name" value="CheY-like"/>
    <property type="match status" value="1"/>
</dbReference>
<evidence type="ECO:0000259" key="4">
    <source>
        <dbReference type="PROSITE" id="PS50110"/>
    </source>
</evidence>
<accession>A0A1H8JKK1</accession>
<name>A0A1H8JKK1_9PROT</name>
<dbReference type="InterPro" id="IPR001789">
    <property type="entry name" value="Sig_transdc_resp-reg_receiver"/>
</dbReference>
<dbReference type="Proteomes" id="UP000198814">
    <property type="component" value="Unassembled WGS sequence"/>
</dbReference>
<evidence type="ECO:0000313" key="5">
    <source>
        <dbReference type="EMBL" id="SEN81051.1"/>
    </source>
</evidence>
<dbReference type="InterPro" id="IPR011006">
    <property type="entry name" value="CheY-like_superfamily"/>
</dbReference>
<sequence>MNLIKEQDKRLKGFTILVVEDNELNQQVAKGLLEYNGATVAIANHGKEALEMLSEFPFDCVLMDIQMPVMDGLEATQLIRANPQCPDTLIIAVTANADQHHKDLCQNAGMNDFLTKPIDPERLVNTLLKWLMPKPDVRIS</sequence>
<dbReference type="Gene3D" id="3.40.50.2300">
    <property type="match status" value="1"/>
</dbReference>
<proteinExistence type="predicted"/>